<evidence type="ECO:0000313" key="2">
    <source>
        <dbReference type="Proteomes" id="UP001596044"/>
    </source>
</evidence>
<organism evidence="1 2">
    <name type="scientific">Paenibacillus aestuarii</name>
    <dbReference type="NCBI Taxonomy" id="516965"/>
    <lineage>
        <taxon>Bacteria</taxon>
        <taxon>Bacillati</taxon>
        <taxon>Bacillota</taxon>
        <taxon>Bacilli</taxon>
        <taxon>Bacillales</taxon>
        <taxon>Paenibacillaceae</taxon>
        <taxon>Paenibacillus</taxon>
    </lineage>
</organism>
<keyword evidence="2" id="KW-1185">Reference proteome</keyword>
<proteinExistence type="predicted"/>
<dbReference type="InterPro" id="IPR035985">
    <property type="entry name" value="Ubiquitin-activating_enz"/>
</dbReference>
<dbReference type="EMBL" id="JBHSMJ010000017">
    <property type="protein sequence ID" value="MFC5449167.1"/>
    <property type="molecule type" value="Genomic_DNA"/>
</dbReference>
<gene>
    <name evidence="1" type="ORF">ACFPOG_12920</name>
</gene>
<dbReference type="SUPFAM" id="SSF69572">
    <property type="entry name" value="Activating enzymes of the ubiquitin-like proteins"/>
    <property type="match status" value="1"/>
</dbReference>
<name>A0ABW0K8P8_9BACL</name>
<comment type="caution">
    <text evidence="1">The sequence shown here is derived from an EMBL/GenBank/DDBJ whole genome shotgun (WGS) entry which is preliminary data.</text>
</comment>
<reference evidence="2" key="1">
    <citation type="journal article" date="2019" name="Int. J. Syst. Evol. Microbiol.">
        <title>The Global Catalogue of Microorganisms (GCM) 10K type strain sequencing project: providing services to taxonomists for standard genome sequencing and annotation.</title>
        <authorList>
            <consortium name="The Broad Institute Genomics Platform"/>
            <consortium name="The Broad Institute Genome Sequencing Center for Infectious Disease"/>
            <person name="Wu L."/>
            <person name="Ma J."/>
        </authorList>
    </citation>
    <scope>NUCLEOTIDE SEQUENCE [LARGE SCALE GENOMIC DNA]</scope>
    <source>
        <strain evidence="2">KACC 11904</strain>
    </source>
</reference>
<dbReference type="RefSeq" id="WP_377524858.1">
    <property type="nucleotide sequence ID" value="NZ_JBHSMJ010000017.1"/>
</dbReference>
<accession>A0ABW0K8P8</accession>
<dbReference type="Gene3D" id="3.40.50.720">
    <property type="entry name" value="NAD(P)-binding Rossmann-like Domain"/>
    <property type="match status" value="1"/>
</dbReference>
<dbReference type="Proteomes" id="UP001596044">
    <property type="component" value="Unassembled WGS sequence"/>
</dbReference>
<protein>
    <submittedName>
        <fullName evidence="1">Thiamine biosynthesis protein ThiF</fullName>
    </submittedName>
</protein>
<sequence length="305" mass="34501">MANPLIIKEKGKTHFLFQIVIAGAGANGSHFFRNLLQMVRTHLDKFKSASERPNFDVDITIVDKDIYEPQNKGNQLCDDDDMEEFKVVALAERYGEHYDIPVKRVTEYIKDLNMLHALFPDYSNEFGNHVQIIKILVGMVDNNKSRQLFHSFFESDKVTDLIYLDAGVEGIAVLDKPEKQFSKEDWERVNSSGFGGQVCCGVKIRGEVLLDPVGQVYTNILEDAHTAFPDESCGALIVNNPQRCMTNQMAAQLSSTYMNNLLHMGSIFTHYVNFNAQFGGCRPVFIKDEVINRAEEIKRQPVAAI</sequence>
<evidence type="ECO:0000313" key="1">
    <source>
        <dbReference type="EMBL" id="MFC5449167.1"/>
    </source>
</evidence>